<evidence type="ECO:0000313" key="3">
    <source>
        <dbReference type="Proteomes" id="UP000784294"/>
    </source>
</evidence>
<dbReference type="OrthoDB" id="6244967at2759"/>
<name>A0A448XKV7_9PLAT</name>
<feature type="non-terminal residue" evidence="2">
    <location>
        <position position="134"/>
    </location>
</feature>
<proteinExistence type="predicted"/>
<dbReference type="PROSITE" id="PS50835">
    <property type="entry name" value="IG_LIKE"/>
    <property type="match status" value="1"/>
</dbReference>
<dbReference type="EMBL" id="CAAALY010259997">
    <property type="protein sequence ID" value="VEL39073.1"/>
    <property type="molecule type" value="Genomic_DNA"/>
</dbReference>
<protein>
    <recommendedName>
        <fullName evidence="1">Ig-like domain-containing protein</fullName>
    </recommendedName>
</protein>
<gene>
    <name evidence="2" type="ORF">PXEA_LOCUS32513</name>
</gene>
<organism evidence="2 3">
    <name type="scientific">Protopolystoma xenopodis</name>
    <dbReference type="NCBI Taxonomy" id="117903"/>
    <lineage>
        <taxon>Eukaryota</taxon>
        <taxon>Metazoa</taxon>
        <taxon>Spiralia</taxon>
        <taxon>Lophotrochozoa</taxon>
        <taxon>Platyhelminthes</taxon>
        <taxon>Monogenea</taxon>
        <taxon>Polyopisthocotylea</taxon>
        <taxon>Polystomatidea</taxon>
        <taxon>Polystomatidae</taxon>
        <taxon>Protopolystoma</taxon>
    </lineage>
</organism>
<dbReference type="InterPro" id="IPR036179">
    <property type="entry name" value="Ig-like_dom_sf"/>
</dbReference>
<sequence length="134" mass="15311">REVEKWIVADFNDNQTEHIDCSEYWPNFCEEHHEQFLGRPEFIISPTDTTVPVNGSVEFTCMASGDPNPQIRWMVNGKDPSTYLDGVRKVLRGNHKYRDPAQSVNSLFVRDFVTMASGLFDGNSLNKLWPMGVS</sequence>
<accession>A0A448XKV7</accession>
<feature type="domain" description="Ig-like" evidence="1">
    <location>
        <begin position="40"/>
        <end position="79"/>
    </location>
</feature>
<comment type="caution">
    <text evidence="2">The sequence shown here is derived from an EMBL/GenBank/DDBJ whole genome shotgun (WGS) entry which is preliminary data.</text>
</comment>
<dbReference type="InterPro" id="IPR007110">
    <property type="entry name" value="Ig-like_dom"/>
</dbReference>
<dbReference type="SUPFAM" id="SSF48726">
    <property type="entry name" value="Immunoglobulin"/>
    <property type="match status" value="1"/>
</dbReference>
<evidence type="ECO:0000259" key="1">
    <source>
        <dbReference type="PROSITE" id="PS50835"/>
    </source>
</evidence>
<dbReference type="InterPro" id="IPR013783">
    <property type="entry name" value="Ig-like_fold"/>
</dbReference>
<dbReference type="AlphaFoldDB" id="A0A448XKV7"/>
<dbReference type="Pfam" id="PF13927">
    <property type="entry name" value="Ig_3"/>
    <property type="match status" value="1"/>
</dbReference>
<reference evidence="2" key="1">
    <citation type="submission" date="2018-11" db="EMBL/GenBank/DDBJ databases">
        <authorList>
            <consortium name="Pathogen Informatics"/>
        </authorList>
    </citation>
    <scope>NUCLEOTIDE SEQUENCE</scope>
</reference>
<dbReference type="Gene3D" id="2.60.40.10">
    <property type="entry name" value="Immunoglobulins"/>
    <property type="match status" value="1"/>
</dbReference>
<dbReference type="Proteomes" id="UP000784294">
    <property type="component" value="Unassembled WGS sequence"/>
</dbReference>
<keyword evidence="3" id="KW-1185">Reference proteome</keyword>
<evidence type="ECO:0000313" key="2">
    <source>
        <dbReference type="EMBL" id="VEL39073.1"/>
    </source>
</evidence>